<dbReference type="InterPro" id="IPR044005">
    <property type="entry name" value="DZR_2"/>
</dbReference>
<dbReference type="PANTHER" id="PTHR47505">
    <property type="entry name" value="DNA UTILIZATION PROTEIN YHGH"/>
    <property type="match status" value="1"/>
</dbReference>
<evidence type="ECO:0000259" key="1">
    <source>
        <dbReference type="Pfam" id="PF18912"/>
    </source>
</evidence>
<dbReference type="PANTHER" id="PTHR47505:SF1">
    <property type="entry name" value="DNA UTILIZATION PROTEIN YHGH"/>
    <property type="match status" value="1"/>
</dbReference>
<dbReference type="InterPro" id="IPR029057">
    <property type="entry name" value="PRTase-like"/>
</dbReference>
<gene>
    <name evidence="2" type="ORF">IAA66_10165</name>
</gene>
<protein>
    <submittedName>
        <fullName evidence="2">ComF family protein</fullName>
    </submittedName>
</protein>
<dbReference type="InterPro" id="IPR051910">
    <property type="entry name" value="ComF/GntX_DNA_util-trans"/>
</dbReference>
<evidence type="ECO:0000313" key="2">
    <source>
        <dbReference type="EMBL" id="HIQ63923.1"/>
    </source>
</evidence>
<organism evidence="2 3">
    <name type="scientific">Candidatus Avichristensenella intestinipullorum</name>
    <dbReference type="NCBI Taxonomy" id="2840693"/>
    <lineage>
        <taxon>Bacteria</taxon>
        <taxon>Bacillati</taxon>
        <taxon>Bacillota</taxon>
        <taxon>Clostridia</taxon>
        <taxon>Candidatus Avichristensenella</taxon>
    </lineage>
</organism>
<dbReference type="Pfam" id="PF18912">
    <property type="entry name" value="DZR_2"/>
    <property type="match status" value="1"/>
</dbReference>
<comment type="caution">
    <text evidence="2">The sequence shown here is derived from an EMBL/GenBank/DDBJ whole genome shotgun (WGS) entry which is preliminary data.</text>
</comment>
<name>A0A9D0YXU5_9FIRM</name>
<feature type="domain" description="Double zinc ribbon" evidence="1">
    <location>
        <begin position="11"/>
        <end position="65"/>
    </location>
</feature>
<dbReference type="Proteomes" id="UP000886819">
    <property type="component" value="Unassembled WGS sequence"/>
</dbReference>
<dbReference type="EMBL" id="DVFI01000138">
    <property type="protein sequence ID" value="HIQ63923.1"/>
    <property type="molecule type" value="Genomic_DNA"/>
</dbReference>
<dbReference type="Gene3D" id="3.40.50.2020">
    <property type="match status" value="1"/>
</dbReference>
<reference evidence="2" key="1">
    <citation type="submission" date="2020-10" db="EMBL/GenBank/DDBJ databases">
        <authorList>
            <person name="Gilroy R."/>
        </authorList>
    </citation>
    <scope>NUCLEOTIDE SEQUENCE</scope>
    <source>
        <strain evidence="2">ChiHile30-977</strain>
    </source>
</reference>
<proteinExistence type="predicted"/>
<accession>A0A9D0YXU5</accession>
<evidence type="ECO:0000313" key="3">
    <source>
        <dbReference type="Proteomes" id="UP000886819"/>
    </source>
</evidence>
<sequence length="236" mass="24690">MAPQRPMNLRDILYPEGAVCVACGALHARDAQWSLCETCEAALSLLQGPRCPGCGGPGEGLCRRCRARGPGSLDAVTAAFAYTGTARLLVRALKYDGVHTAARALAAGMFRVRPKTPFDAIVPVPLHRWRERSRGFNQAETLSRLLGEAMGLPVLPLLTRARRTGTQTRLTASERAGNVEGAFAASAEALGLRLLLVDDVLTTGATAEACACALKAAGALRVELLAAAKAGIGADT</sequence>
<dbReference type="SUPFAM" id="SSF53271">
    <property type="entry name" value="PRTase-like"/>
    <property type="match status" value="1"/>
</dbReference>
<dbReference type="AlphaFoldDB" id="A0A9D0YXU5"/>
<reference evidence="2" key="2">
    <citation type="journal article" date="2021" name="PeerJ">
        <title>Extensive microbial diversity within the chicken gut microbiome revealed by metagenomics and culture.</title>
        <authorList>
            <person name="Gilroy R."/>
            <person name="Ravi A."/>
            <person name="Getino M."/>
            <person name="Pursley I."/>
            <person name="Horton D.L."/>
            <person name="Alikhan N.F."/>
            <person name="Baker D."/>
            <person name="Gharbi K."/>
            <person name="Hall N."/>
            <person name="Watson M."/>
            <person name="Adriaenssens E.M."/>
            <person name="Foster-Nyarko E."/>
            <person name="Jarju S."/>
            <person name="Secka A."/>
            <person name="Antonio M."/>
            <person name="Oren A."/>
            <person name="Chaudhuri R.R."/>
            <person name="La Ragione R."/>
            <person name="Hildebrand F."/>
            <person name="Pallen M.J."/>
        </authorList>
    </citation>
    <scope>NUCLEOTIDE SEQUENCE</scope>
    <source>
        <strain evidence="2">ChiHile30-977</strain>
    </source>
</reference>